<comment type="pathway">
    <text evidence="1">Metabolic intermediate biosynthesis; chorismate biosynthesis; chorismate from D-erythrose 4-phosphate and phosphoenolpyruvate: step 6/7.</text>
</comment>
<comment type="function">
    <text evidence="7">Catalyzes the transfer of the enolpyruvyl moiety of phosphoenolpyruvate (PEP) to the 5-hydroxyl of shikimate-3-phosphate (S3P) to produce enolpyruvyl shikimate-3-phosphate and inorganic phosphate.</text>
</comment>
<feature type="binding site" evidence="7">
    <location>
        <position position="21"/>
    </location>
    <ligand>
        <name>3-phosphoshikimate</name>
        <dbReference type="ChEBI" id="CHEBI:145989"/>
    </ligand>
</feature>
<feature type="active site" description="Proton acceptor" evidence="7">
    <location>
        <position position="308"/>
    </location>
</feature>
<feature type="binding site" evidence="7">
    <location>
        <position position="335"/>
    </location>
    <ligand>
        <name>3-phosphoshikimate</name>
        <dbReference type="ChEBI" id="CHEBI:145989"/>
    </ligand>
</feature>
<dbReference type="Gene3D" id="3.65.10.10">
    <property type="entry name" value="Enolpyruvate transferase domain"/>
    <property type="match status" value="2"/>
</dbReference>
<protein>
    <recommendedName>
        <fullName evidence="7">3-phosphoshikimate 1-carboxyvinyltransferase</fullName>
        <ecNumber evidence="7">2.5.1.19</ecNumber>
    </recommendedName>
    <alternativeName>
        <fullName evidence="7">5-enolpyruvylshikimate-3-phosphate synthase</fullName>
        <shortName evidence="7">EPSP synthase</shortName>
        <shortName evidence="7">EPSPS</shortName>
    </alternativeName>
</protein>
<dbReference type="GO" id="GO:0009423">
    <property type="term" value="P:chorismate biosynthetic process"/>
    <property type="evidence" value="ECO:0007669"/>
    <property type="project" value="UniProtKB-UniRule"/>
</dbReference>
<dbReference type="InterPro" id="IPR013792">
    <property type="entry name" value="RNA3'P_cycl/enolpyr_Trfase_a/b"/>
</dbReference>
<feature type="binding site" evidence="7">
    <location>
        <position position="90"/>
    </location>
    <ligand>
        <name>phosphoenolpyruvate</name>
        <dbReference type="ChEBI" id="CHEBI:58702"/>
    </ligand>
</feature>
<comment type="subcellular location">
    <subcellularLocation>
        <location evidence="7">Cytoplasm</location>
    </subcellularLocation>
</comment>
<keyword evidence="7" id="KW-0963">Cytoplasm</keyword>
<feature type="binding site" evidence="7">
    <location>
        <position position="308"/>
    </location>
    <ligand>
        <name>3-phosphoshikimate</name>
        <dbReference type="ChEBI" id="CHEBI:145989"/>
    </ligand>
</feature>
<dbReference type="InterPro" id="IPR006264">
    <property type="entry name" value="EPSP_synthase"/>
</dbReference>
<feature type="binding site" evidence="7">
    <location>
        <position position="167"/>
    </location>
    <ligand>
        <name>3-phosphoshikimate</name>
        <dbReference type="ChEBI" id="CHEBI:145989"/>
    </ligand>
</feature>
<dbReference type="InterPro" id="IPR023193">
    <property type="entry name" value="EPSP_synthase_CS"/>
</dbReference>
<keyword evidence="3 7" id="KW-0028">Amino-acid biosynthesis</keyword>
<feature type="binding site" evidence="7">
    <location>
        <position position="20"/>
    </location>
    <ligand>
        <name>phosphoenolpyruvate</name>
        <dbReference type="ChEBI" id="CHEBI:58702"/>
    </ligand>
</feature>
<evidence type="ECO:0000256" key="3">
    <source>
        <dbReference type="ARBA" id="ARBA00022605"/>
    </source>
</evidence>
<feature type="binding site" evidence="7">
    <location>
        <position position="382"/>
    </location>
    <ligand>
        <name>phosphoenolpyruvate</name>
        <dbReference type="ChEBI" id="CHEBI:58702"/>
    </ligand>
</feature>
<dbReference type="PIRSF" id="PIRSF000505">
    <property type="entry name" value="EPSPS"/>
    <property type="match status" value="1"/>
</dbReference>
<dbReference type="PANTHER" id="PTHR21090">
    <property type="entry name" value="AROM/DEHYDROQUINATE SYNTHASE"/>
    <property type="match status" value="1"/>
</dbReference>
<feature type="binding site" evidence="7">
    <location>
        <position position="165"/>
    </location>
    <ligand>
        <name>3-phosphoshikimate</name>
        <dbReference type="ChEBI" id="CHEBI:145989"/>
    </ligand>
</feature>
<dbReference type="InterPro" id="IPR001986">
    <property type="entry name" value="Enolpyruvate_Tfrase_dom"/>
</dbReference>
<dbReference type="GO" id="GO:0003866">
    <property type="term" value="F:3-phosphoshikimate 1-carboxyvinyltransferase activity"/>
    <property type="evidence" value="ECO:0007669"/>
    <property type="project" value="UniProtKB-UniRule"/>
</dbReference>
<dbReference type="UniPathway" id="UPA00053">
    <property type="reaction ID" value="UER00089"/>
</dbReference>
<dbReference type="EC" id="2.5.1.19" evidence="7"/>
<evidence type="ECO:0000256" key="5">
    <source>
        <dbReference type="ARBA" id="ARBA00023141"/>
    </source>
</evidence>
<comment type="similarity">
    <text evidence="2 7">Belongs to the EPSP synthase family.</text>
</comment>
<dbReference type="GO" id="GO:0005737">
    <property type="term" value="C:cytoplasm"/>
    <property type="evidence" value="ECO:0007669"/>
    <property type="project" value="UniProtKB-SubCell"/>
</dbReference>
<name>A0A7C5Q6A3_CALS0</name>
<evidence type="ECO:0000259" key="8">
    <source>
        <dbReference type="Pfam" id="PF00275"/>
    </source>
</evidence>
<reference evidence="9" key="1">
    <citation type="journal article" date="2020" name="mSystems">
        <title>Genome- and Community-Level Interaction Insights into Carbon Utilization and Element Cycling Functions of Hydrothermarchaeota in Hydrothermal Sediment.</title>
        <authorList>
            <person name="Zhou Z."/>
            <person name="Liu Y."/>
            <person name="Xu W."/>
            <person name="Pan J."/>
            <person name="Luo Z.H."/>
            <person name="Li M."/>
        </authorList>
    </citation>
    <scope>NUCLEOTIDE SEQUENCE [LARGE SCALE GENOMIC DNA]</scope>
    <source>
        <strain evidence="9">SpSt-1056</strain>
    </source>
</reference>
<dbReference type="HAMAP" id="MF_00210">
    <property type="entry name" value="EPSP_synth"/>
    <property type="match status" value="1"/>
</dbReference>
<dbReference type="EMBL" id="DRWN01000023">
    <property type="protein sequence ID" value="HHK68067.1"/>
    <property type="molecule type" value="Genomic_DNA"/>
</dbReference>
<evidence type="ECO:0000256" key="7">
    <source>
        <dbReference type="HAMAP-Rule" id="MF_00210"/>
    </source>
</evidence>
<feature type="binding site" evidence="7">
    <location>
        <position position="20"/>
    </location>
    <ligand>
        <name>3-phosphoshikimate</name>
        <dbReference type="ChEBI" id="CHEBI:145989"/>
    </ligand>
</feature>
<feature type="binding site" evidence="7">
    <location>
        <position position="167"/>
    </location>
    <ligand>
        <name>phosphoenolpyruvate</name>
        <dbReference type="ChEBI" id="CHEBI:58702"/>
    </ligand>
</feature>
<dbReference type="GO" id="GO:0008652">
    <property type="term" value="P:amino acid biosynthetic process"/>
    <property type="evidence" value="ECO:0007669"/>
    <property type="project" value="UniProtKB-KW"/>
</dbReference>
<gene>
    <name evidence="7 9" type="primary">aroA</name>
    <name evidence="9" type="ORF">ENM11_02780</name>
</gene>
<feature type="binding site" evidence="7">
    <location>
        <position position="339"/>
    </location>
    <ligand>
        <name>phosphoenolpyruvate</name>
        <dbReference type="ChEBI" id="CHEBI:58702"/>
    </ligand>
</feature>
<organism evidence="9">
    <name type="scientific">Caldiarchaeum subterraneum</name>
    <dbReference type="NCBI Taxonomy" id="311458"/>
    <lineage>
        <taxon>Archaea</taxon>
        <taxon>Nitrososphaerota</taxon>
        <taxon>Candidatus Caldarchaeales</taxon>
        <taxon>Candidatus Caldarchaeaceae</taxon>
        <taxon>Candidatus Caldarchaeum</taxon>
    </lineage>
</organism>
<feature type="binding site" evidence="7">
    <location>
        <position position="193"/>
    </location>
    <ligand>
        <name>3-phosphoshikimate</name>
        <dbReference type="ChEBI" id="CHEBI:145989"/>
    </ligand>
</feature>
<comment type="caution">
    <text evidence="7">Lacks conserved residue(s) required for the propagation of feature annotation.</text>
</comment>
<evidence type="ECO:0000256" key="6">
    <source>
        <dbReference type="ARBA" id="ARBA00044633"/>
    </source>
</evidence>
<dbReference type="PANTHER" id="PTHR21090:SF5">
    <property type="entry name" value="PENTAFUNCTIONAL AROM POLYPEPTIDE"/>
    <property type="match status" value="1"/>
</dbReference>
<dbReference type="GO" id="GO:0009073">
    <property type="term" value="P:aromatic amino acid family biosynthetic process"/>
    <property type="evidence" value="ECO:0007669"/>
    <property type="project" value="UniProtKB-KW"/>
</dbReference>
<feature type="domain" description="Enolpyruvate transferase" evidence="8">
    <location>
        <begin position="6"/>
        <end position="417"/>
    </location>
</feature>
<keyword evidence="5 7" id="KW-0057">Aromatic amino acid biosynthesis</keyword>
<feature type="binding site" evidence="7">
    <location>
        <position position="166"/>
    </location>
    <ligand>
        <name>3-phosphoshikimate</name>
        <dbReference type="ChEBI" id="CHEBI:145989"/>
    </ligand>
</feature>
<keyword evidence="4 7" id="KW-0808">Transferase</keyword>
<evidence type="ECO:0000256" key="2">
    <source>
        <dbReference type="ARBA" id="ARBA00009948"/>
    </source>
</evidence>
<dbReference type="NCBIfam" id="TIGR01356">
    <property type="entry name" value="aroA"/>
    <property type="match status" value="1"/>
</dbReference>
<evidence type="ECO:0000313" key="9">
    <source>
        <dbReference type="EMBL" id="HHK68067.1"/>
    </source>
</evidence>
<feature type="binding site" evidence="7">
    <location>
        <position position="25"/>
    </location>
    <ligand>
        <name>3-phosphoshikimate</name>
        <dbReference type="ChEBI" id="CHEBI:145989"/>
    </ligand>
</feature>
<comment type="subunit">
    <text evidence="7">Monomer.</text>
</comment>
<sequence length="429" mass="45615">MIVDVKPSRVEGVVEAPPSKSYTHRAVALASLSEGKSIVRKPLISRDTQATINASTMLGVEIKHQHCFLEIKGVSRFRCPDNVVDVMNSGTTLRIYTGLSAHVEEGYTVLTGDESIRRRPVGPLLNSLRDLGVECWSTRGTGTAPVVVKGGGVEGGQTSIKGSESSQYVTSLLMTGLRARREVSVTIEDELVSKPYVEATVKMIQVFGGKVDAEGFRRFTVKPQTLHAADFTVPGDFSSAAFIIAAAHLTGSRVTVENLDALMPQADSAILHIAETLGSKVTVKSGRVEVEGGLRNVDVEFKLTDSPDLLPVAAAMAVLNDGVVRLYGVAHARLKESDRISTVATELRKLGVSVKEEPDGLVVEGGGNVDGGVVLDSHGDHRLFMAFTALGLALDKGLKVSGVESADVSYPGFLKDLKKLGARVSLKDG</sequence>
<dbReference type="PROSITE" id="PS00885">
    <property type="entry name" value="EPSP_SYNTHASE_2"/>
    <property type="match status" value="1"/>
</dbReference>
<comment type="catalytic activity">
    <reaction evidence="6">
        <text>3-phosphoshikimate + phosphoenolpyruvate = 5-O-(1-carboxyvinyl)-3-phosphoshikimate + phosphate</text>
        <dbReference type="Rhea" id="RHEA:21256"/>
        <dbReference type="ChEBI" id="CHEBI:43474"/>
        <dbReference type="ChEBI" id="CHEBI:57701"/>
        <dbReference type="ChEBI" id="CHEBI:58702"/>
        <dbReference type="ChEBI" id="CHEBI:145989"/>
        <dbReference type="EC" id="2.5.1.19"/>
    </reaction>
    <physiologicalReaction direction="left-to-right" evidence="6">
        <dbReference type="Rhea" id="RHEA:21257"/>
    </physiologicalReaction>
</comment>
<feature type="binding site" evidence="7">
    <location>
        <position position="119"/>
    </location>
    <ligand>
        <name>phosphoenolpyruvate</name>
        <dbReference type="ChEBI" id="CHEBI:58702"/>
    </ligand>
</feature>
<evidence type="ECO:0000256" key="4">
    <source>
        <dbReference type="ARBA" id="ARBA00022679"/>
    </source>
</evidence>
<accession>A0A7C5Q6A3</accession>
<dbReference type="InterPro" id="IPR036968">
    <property type="entry name" value="Enolpyruvate_Tfrase_sf"/>
</dbReference>
<evidence type="ECO:0000256" key="1">
    <source>
        <dbReference type="ARBA" id="ARBA00004811"/>
    </source>
</evidence>
<dbReference type="SUPFAM" id="SSF55205">
    <property type="entry name" value="EPT/RTPC-like"/>
    <property type="match status" value="1"/>
</dbReference>
<proteinExistence type="inferred from homology"/>
<dbReference type="AlphaFoldDB" id="A0A7C5Q6A3"/>
<dbReference type="Pfam" id="PF00275">
    <property type="entry name" value="EPSP_synthase"/>
    <property type="match status" value="1"/>
</dbReference>
<dbReference type="CDD" id="cd01556">
    <property type="entry name" value="EPSP_synthase"/>
    <property type="match status" value="1"/>
</dbReference>
<comment type="caution">
    <text evidence="9">The sequence shown here is derived from an EMBL/GenBank/DDBJ whole genome shotgun (WGS) entry which is preliminary data.</text>
</comment>